<dbReference type="Proteomes" id="UP000323039">
    <property type="component" value="Unassembled WGS sequence"/>
</dbReference>
<reference evidence="3 4" key="1">
    <citation type="submission" date="2019-08" db="EMBL/GenBank/DDBJ databases">
        <title>Genome sequence and analysis of Streptococcus cristatus strain S22 isolated from throat swab of children scarlet fever in Hangzhou, China.</title>
        <authorList>
            <person name="Huang Y."/>
            <person name="Xie L."/>
        </authorList>
    </citation>
    <scope>NUCLEOTIDE SEQUENCE [LARGE SCALE GENOMIC DNA]</scope>
    <source>
        <strain evidence="3 4">S22</strain>
    </source>
</reference>
<dbReference type="PANTHER" id="PTHR46401:SF2">
    <property type="entry name" value="GLYCOSYLTRANSFERASE WBBK-RELATED"/>
    <property type="match status" value="1"/>
</dbReference>
<sequence length="348" mass="39882">MNKIAIIGHFGGNQKFTDGQTVKTINLYNELKKATSEDIQIIDTYYKNKRPVRLFLKTLKTIISTENIFVLVSGNGMNIFFPLLYVAAKMFNVKVIHDVIGGRLGEFIDEKPLFKKYLKSFTMNLVETKQLAEQLVERGISNVEVIPNFRDIKIVDVCDKSCRSDIPYRFCTFSRVTKKKGISEAIKAVQHINQTHEKIVCSLDIYGPVDLEYKSELESLLRQTPDFIHYMGEVSFSESTDVLQNYYGLLFPTYWEGEGAAGTIIESFFAGLPVIATDWNCNKESVITGYNGIIYPSQLALNLEEGIEWLIQQQDGIIEIRKNCLKSAEYYLPDKHIQRILNLIEYYD</sequence>
<dbReference type="SUPFAM" id="SSF53756">
    <property type="entry name" value="UDP-Glycosyltransferase/glycogen phosphorylase"/>
    <property type="match status" value="1"/>
</dbReference>
<dbReference type="InterPro" id="IPR001296">
    <property type="entry name" value="Glyco_trans_1"/>
</dbReference>
<dbReference type="AlphaFoldDB" id="A0A5B0DGU4"/>
<name>A0A5B0DGU4_STRCR</name>
<evidence type="ECO:0000313" key="3">
    <source>
        <dbReference type="EMBL" id="KAA0964750.1"/>
    </source>
</evidence>
<organism evidence="3 4">
    <name type="scientific">Streptococcus cristatus</name>
    <dbReference type="NCBI Taxonomy" id="45634"/>
    <lineage>
        <taxon>Bacteria</taxon>
        <taxon>Bacillati</taxon>
        <taxon>Bacillota</taxon>
        <taxon>Bacilli</taxon>
        <taxon>Lactobacillales</taxon>
        <taxon>Streptococcaceae</taxon>
        <taxon>Streptococcus</taxon>
    </lineage>
</organism>
<keyword evidence="1 3" id="KW-0808">Transferase</keyword>
<protein>
    <submittedName>
        <fullName evidence="3">Glycosyltransferase family 4 protein</fullName>
    </submittedName>
</protein>
<dbReference type="GO" id="GO:0016757">
    <property type="term" value="F:glycosyltransferase activity"/>
    <property type="evidence" value="ECO:0007669"/>
    <property type="project" value="InterPro"/>
</dbReference>
<dbReference type="Pfam" id="PF00534">
    <property type="entry name" value="Glycos_transf_1"/>
    <property type="match status" value="1"/>
</dbReference>
<dbReference type="EMBL" id="VSJJ01000002">
    <property type="protein sequence ID" value="KAA0964750.1"/>
    <property type="molecule type" value="Genomic_DNA"/>
</dbReference>
<dbReference type="RefSeq" id="WP_149517693.1">
    <property type="nucleotide sequence ID" value="NZ_VSJJ01000002.1"/>
</dbReference>
<evidence type="ECO:0000259" key="2">
    <source>
        <dbReference type="Pfam" id="PF00534"/>
    </source>
</evidence>
<proteinExistence type="predicted"/>
<accession>A0A5B0DGU4</accession>
<comment type="caution">
    <text evidence="3">The sequence shown here is derived from an EMBL/GenBank/DDBJ whole genome shotgun (WGS) entry which is preliminary data.</text>
</comment>
<evidence type="ECO:0000256" key="1">
    <source>
        <dbReference type="ARBA" id="ARBA00022679"/>
    </source>
</evidence>
<dbReference type="CDD" id="cd03801">
    <property type="entry name" value="GT4_PimA-like"/>
    <property type="match status" value="1"/>
</dbReference>
<feature type="domain" description="Glycosyl transferase family 1" evidence="2">
    <location>
        <begin position="169"/>
        <end position="326"/>
    </location>
</feature>
<gene>
    <name evidence="3" type="ORF">FXF62_03740</name>
</gene>
<evidence type="ECO:0000313" key="4">
    <source>
        <dbReference type="Proteomes" id="UP000323039"/>
    </source>
</evidence>
<dbReference type="PANTHER" id="PTHR46401">
    <property type="entry name" value="GLYCOSYLTRANSFERASE WBBK-RELATED"/>
    <property type="match status" value="1"/>
</dbReference>
<dbReference type="GO" id="GO:0009103">
    <property type="term" value="P:lipopolysaccharide biosynthetic process"/>
    <property type="evidence" value="ECO:0007669"/>
    <property type="project" value="TreeGrafter"/>
</dbReference>
<dbReference type="Gene3D" id="3.40.50.2000">
    <property type="entry name" value="Glycogen Phosphorylase B"/>
    <property type="match status" value="2"/>
</dbReference>